<dbReference type="InterPro" id="IPR017921">
    <property type="entry name" value="Znf_CTCHY"/>
</dbReference>
<evidence type="ECO:0008006" key="9">
    <source>
        <dbReference type="Google" id="ProtNLM"/>
    </source>
</evidence>
<dbReference type="Pfam" id="PF14599">
    <property type="entry name" value="zinc_ribbon_6"/>
    <property type="match status" value="1"/>
</dbReference>
<evidence type="ECO:0000256" key="1">
    <source>
        <dbReference type="ARBA" id="ARBA00022723"/>
    </source>
</evidence>
<dbReference type="CDD" id="cd16464">
    <property type="entry name" value="RING-H2_Pirh2-like"/>
    <property type="match status" value="1"/>
</dbReference>
<dbReference type="InterPro" id="IPR001841">
    <property type="entry name" value="Znf_RING"/>
</dbReference>
<dbReference type="SUPFAM" id="SSF57850">
    <property type="entry name" value="RING/U-box"/>
    <property type="match status" value="1"/>
</dbReference>
<dbReference type="PROSITE" id="PS51270">
    <property type="entry name" value="ZF_CTCHY"/>
    <property type="match status" value="1"/>
</dbReference>
<feature type="domain" description="CTCHY-type" evidence="7">
    <location>
        <begin position="106"/>
        <end position="168"/>
    </location>
</feature>
<evidence type="ECO:0000259" key="6">
    <source>
        <dbReference type="PROSITE" id="PS51266"/>
    </source>
</evidence>
<proteinExistence type="predicted"/>
<feature type="domain" description="RING-type" evidence="5">
    <location>
        <begin position="169"/>
        <end position="212"/>
    </location>
</feature>
<dbReference type="Pfam" id="PF14634">
    <property type="entry name" value="zf-RING_5"/>
    <property type="match status" value="1"/>
</dbReference>
<evidence type="ECO:0000259" key="5">
    <source>
        <dbReference type="PROSITE" id="PS50089"/>
    </source>
</evidence>
<accession>A0A0B7BW40</accession>
<keyword evidence="1" id="KW-0479">Metal-binding</keyword>
<dbReference type="SMART" id="SM00184">
    <property type="entry name" value="RING"/>
    <property type="match status" value="1"/>
</dbReference>
<dbReference type="GO" id="GO:0016567">
    <property type="term" value="P:protein ubiquitination"/>
    <property type="evidence" value="ECO:0007669"/>
    <property type="project" value="TreeGrafter"/>
</dbReference>
<organism evidence="8">
    <name type="scientific">Arion vulgaris</name>
    <dbReference type="NCBI Taxonomy" id="1028688"/>
    <lineage>
        <taxon>Eukaryota</taxon>
        <taxon>Metazoa</taxon>
        <taxon>Spiralia</taxon>
        <taxon>Lophotrochozoa</taxon>
        <taxon>Mollusca</taxon>
        <taxon>Gastropoda</taxon>
        <taxon>Heterobranchia</taxon>
        <taxon>Euthyneura</taxon>
        <taxon>Panpulmonata</taxon>
        <taxon>Eupulmonata</taxon>
        <taxon>Stylommatophora</taxon>
        <taxon>Helicina</taxon>
        <taxon>Arionoidea</taxon>
        <taxon>Arionidae</taxon>
        <taxon>Arion</taxon>
    </lineage>
</organism>
<dbReference type="PANTHER" id="PTHR21319:SF53">
    <property type="entry name" value="RING FINGER AND CHY ZINC FINGER DOMAIN-CONTAINING PROTEIN 1"/>
    <property type="match status" value="1"/>
</dbReference>
<evidence type="ECO:0000256" key="2">
    <source>
        <dbReference type="ARBA" id="ARBA00022771"/>
    </source>
</evidence>
<gene>
    <name evidence="8" type="primary">ORF212570</name>
</gene>
<evidence type="ECO:0000313" key="8">
    <source>
        <dbReference type="EMBL" id="CEK96571.1"/>
    </source>
</evidence>
<dbReference type="PROSITE" id="PS50089">
    <property type="entry name" value="ZF_RING_2"/>
    <property type="match status" value="1"/>
</dbReference>
<dbReference type="GO" id="GO:0008270">
    <property type="term" value="F:zinc ion binding"/>
    <property type="evidence" value="ECO:0007669"/>
    <property type="project" value="UniProtKB-KW"/>
</dbReference>
<sequence>RVPIRMAEPKISTKVLSDTCDNEKLSETNEIEKGNAPNSGEKLCAHYTRLCKLKAVCCSKFYSCRFCHDDDNVHEMDRHKVQEVRCLKCHTVQPVAKNCISCCVTFGEYFCPVCRLYDVDREQFHCDRCGICRVGPKKNFYHCEKCNACLRNELKGNHKCVENNSKSSCPVCFEFLHTSRSGMQVLRCGHMIHQECLRSCFTQGLYQCPLCKESTTDMTDVWKQMDEACAAVQLPKELQDIKLNILCQDCHKKCEQLFNTEGLKCTHCGSYNTAQV</sequence>
<keyword evidence="3" id="KW-0862">Zinc</keyword>
<dbReference type="Gene3D" id="3.30.40.10">
    <property type="entry name" value="Zinc/RING finger domain, C3HC4 (zinc finger)"/>
    <property type="match status" value="1"/>
</dbReference>
<dbReference type="InterPro" id="IPR013083">
    <property type="entry name" value="Znf_RING/FYVE/PHD"/>
</dbReference>
<keyword evidence="2 4" id="KW-0863">Zinc-finger</keyword>
<dbReference type="AlphaFoldDB" id="A0A0B7BW40"/>
<dbReference type="PROSITE" id="PS51266">
    <property type="entry name" value="ZF_CHY"/>
    <property type="match status" value="1"/>
</dbReference>
<dbReference type="InterPro" id="IPR039512">
    <property type="entry name" value="RCHY1_zinc-ribbon"/>
</dbReference>
<name>A0A0B7BW40_9EUPU</name>
<dbReference type="InterPro" id="IPR008913">
    <property type="entry name" value="Znf_CHY"/>
</dbReference>
<dbReference type="InterPro" id="IPR037275">
    <property type="entry name" value="Znf_CTCHY_sf"/>
</dbReference>
<dbReference type="Gene3D" id="2.20.28.10">
    <property type="match status" value="1"/>
</dbReference>
<evidence type="ECO:0000256" key="3">
    <source>
        <dbReference type="ARBA" id="ARBA00022833"/>
    </source>
</evidence>
<dbReference type="Pfam" id="PF05495">
    <property type="entry name" value="zf-CHY"/>
    <property type="match status" value="1"/>
</dbReference>
<evidence type="ECO:0000256" key="4">
    <source>
        <dbReference type="PROSITE-ProRule" id="PRU00601"/>
    </source>
</evidence>
<feature type="non-terminal residue" evidence="8">
    <location>
        <position position="1"/>
    </location>
</feature>
<dbReference type="GO" id="GO:0006511">
    <property type="term" value="P:ubiquitin-dependent protein catabolic process"/>
    <property type="evidence" value="ECO:0007669"/>
    <property type="project" value="TreeGrafter"/>
</dbReference>
<dbReference type="GO" id="GO:0061630">
    <property type="term" value="F:ubiquitin protein ligase activity"/>
    <property type="evidence" value="ECO:0007669"/>
    <property type="project" value="TreeGrafter"/>
</dbReference>
<dbReference type="PANTHER" id="PTHR21319">
    <property type="entry name" value="RING FINGER AND CHY ZINC FINGER DOMAIN-CONTAINING PROTEIN 1"/>
    <property type="match status" value="1"/>
</dbReference>
<dbReference type="GO" id="GO:0005634">
    <property type="term" value="C:nucleus"/>
    <property type="evidence" value="ECO:0007669"/>
    <property type="project" value="TreeGrafter"/>
</dbReference>
<evidence type="ECO:0000259" key="7">
    <source>
        <dbReference type="PROSITE" id="PS51270"/>
    </source>
</evidence>
<dbReference type="SUPFAM" id="SSF161245">
    <property type="entry name" value="Zinc hairpin stack"/>
    <property type="match status" value="1"/>
</dbReference>
<feature type="domain" description="CHY-type" evidence="6">
    <location>
        <begin position="37"/>
        <end position="104"/>
    </location>
</feature>
<dbReference type="InterPro" id="IPR037274">
    <property type="entry name" value="Znf_CHY_sf"/>
</dbReference>
<protein>
    <recommendedName>
        <fullName evidence="9">RING finger and CHY zinc finger domain-containing protein 1</fullName>
    </recommendedName>
</protein>
<dbReference type="SUPFAM" id="SSF161219">
    <property type="entry name" value="CHY zinc finger-like"/>
    <property type="match status" value="1"/>
</dbReference>
<dbReference type="EMBL" id="HACG01049706">
    <property type="protein sequence ID" value="CEK96571.1"/>
    <property type="molecule type" value="Transcribed_RNA"/>
</dbReference>
<reference evidence="8" key="1">
    <citation type="submission" date="2014-12" db="EMBL/GenBank/DDBJ databases">
        <title>Insight into the proteome of Arion vulgaris.</title>
        <authorList>
            <person name="Aradska J."/>
            <person name="Bulat T."/>
            <person name="Smidak R."/>
            <person name="Sarate P."/>
            <person name="Gangsoo J."/>
            <person name="Sialana F."/>
            <person name="Bilban M."/>
            <person name="Lubec G."/>
        </authorList>
    </citation>
    <scope>NUCLEOTIDE SEQUENCE</scope>
    <source>
        <tissue evidence="8">Skin</tissue>
    </source>
</reference>